<evidence type="ECO:0000256" key="1">
    <source>
        <dbReference type="SAM" id="Phobius"/>
    </source>
</evidence>
<keyword evidence="1" id="KW-1133">Transmembrane helix</keyword>
<reference evidence="2" key="1">
    <citation type="journal article" date="2023" name="Virology">
        <title>Broadening the host range and genetic diversity of waikaviruses.</title>
        <authorList>
            <person name="Sidharthan V.K."/>
            <person name="Rajeswari V."/>
            <person name="Baranwal V.K."/>
        </authorList>
    </citation>
    <scope>NUCLEOTIDE SEQUENCE</scope>
    <source>
        <strain evidence="2">Ped rex</strain>
    </source>
</reference>
<protein>
    <submittedName>
        <fullName evidence="2">ORFX protein</fullName>
    </submittedName>
</protein>
<keyword evidence="1" id="KW-0812">Transmembrane</keyword>
<accession>A0AA48SFM3</accession>
<evidence type="ECO:0000313" key="2">
    <source>
        <dbReference type="EMBL" id="DBA13317.1"/>
    </source>
</evidence>
<sequence>MLRTLLVIGLAVNMLALFLGCLGLILKIAIIIIVGIFVTMLSIFLSVLALVTQPTEDFSQFVERVTAGTPLARSVERRANLPRPAPRA</sequence>
<dbReference type="EMBL" id="BK062993">
    <property type="protein sequence ID" value="DBA13317.1"/>
    <property type="molecule type" value="Genomic_RNA"/>
</dbReference>
<organism evidence="2">
    <name type="scientific">Pedicularis rex waikavirus</name>
    <dbReference type="NCBI Taxonomy" id="3027345"/>
    <lineage>
        <taxon>Viruses</taxon>
        <taxon>Riboviria</taxon>
        <taxon>Orthornavirae</taxon>
        <taxon>Pisuviricota</taxon>
        <taxon>Pisoniviricetes</taxon>
        <taxon>Picornavirales</taxon>
        <taxon>Secoviridae</taxon>
        <taxon>Waikavirus</taxon>
        <taxon>Ritunrivirus</taxon>
        <taxon>Waikavirus pedicularis</taxon>
    </lineage>
</organism>
<keyword evidence="1" id="KW-0472">Membrane</keyword>
<dbReference type="PROSITE" id="PS51257">
    <property type="entry name" value="PROKAR_LIPOPROTEIN"/>
    <property type="match status" value="1"/>
</dbReference>
<feature type="transmembrane region" description="Helical" evidence="1">
    <location>
        <begin position="6"/>
        <end position="25"/>
    </location>
</feature>
<name>A0AA48SFM3_9SECO</name>
<proteinExistence type="predicted"/>
<feature type="transmembrane region" description="Helical" evidence="1">
    <location>
        <begin position="30"/>
        <end position="51"/>
    </location>
</feature>